<evidence type="ECO:0000256" key="1">
    <source>
        <dbReference type="ARBA" id="ARBA00022801"/>
    </source>
</evidence>
<keyword evidence="1 2" id="KW-0378">Hydrolase</keyword>
<proteinExistence type="predicted"/>
<dbReference type="GO" id="GO:0016787">
    <property type="term" value="F:hydrolase activity"/>
    <property type="evidence" value="ECO:0007669"/>
    <property type="project" value="UniProtKB-KW"/>
</dbReference>
<evidence type="ECO:0000313" key="3">
    <source>
        <dbReference type="Proteomes" id="UP000315363"/>
    </source>
</evidence>
<dbReference type="InterPro" id="IPR017853">
    <property type="entry name" value="GH"/>
</dbReference>
<comment type="caution">
    <text evidence="2">The sequence shown here is derived from an EMBL/GenBank/DDBJ whole genome shotgun (WGS) entry which is preliminary data.</text>
</comment>
<organism evidence="2 3">
    <name type="scientific">Arenibacter algicola</name>
    <dbReference type="NCBI Taxonomy" id="616991"/>
    <lineage>
        <taxon>Bacteria</taxon>
        <taxon>Pseudomonadati</taxon>
        <taxon>Bacteroidota</taxon>
        <taxon>Flavobacteriia</taxon>
        <taxon>Flavobacteriales</taxon>
        <taxon>Flavobacteriaceae</taxon>
        <taxon>Arenibacter</taxon>
    </lineage>
</organism>
<dbReference type="InterPro" id="IPR029018">
    <property type="entry name" value="Hex-like_dom2"/>
</dbReference>
<dbReference type="PANTHER" id="PTHR37842:SF2">
    <property type="entry name" value="GYLCOSYL HYDROLASE 115 C-TERMINAL DOMAIN-CONTAINING PROTEIN"/>
    <property type="match status" value="1"/>
</dbReference>
<sequence length="699" mass="81655">MNNSLRGSIFNSRIKMIKIFNIIPRNIWGLFLGMLILSSCSSPQKEHYYMVVGNEANEVEISTAEDLKSDLSKVLGLEGHIISDIDNIPKGTPTFILGTPQSNSLIASLVNKKAIVLSDDSPGPRGGIWHKTKLKNNQEAIVLAGSDVQGFQYAVYDYSKEILGVDPLEYWTGKKASKKTTLDLISFENRRIAPPKVPTLCYFENDVDELANYRGKLLEYDWESYTQMINSLVRLRYNAIQFFDMLGRPEFFLRPEYKELSPDYKIDVEYLDKMIDYAHHKGMKVQIDFALGYQIHPMSEEKATCWREYKEEWVKAWKYYLEETPLKKTDIFILRPRHQVWDWEYESTCGENKIEVFNDVYKVFGELVDQYKPNADKVLICYSDGMEMWNDGFRPPKDWIVAWSDDGFGDFEHLPSTTDGYNFGTYMHAGFWLNHTVHNPYPETVETVMKNMFQEYGADKYCLVNGQNFRPFLINLEAYSEVCQNPDSFDNNDFYKQWTTRYFKENQRESAISSMKLLHQAQEGRIGYVQHLWEIREAISYLSDSPMERPGKTPVPHDFKRVKNDFEHVKKTQNYIQQSVEEAYKGLDKVGLETDFYYSYVYLPALLYNDLISFEVTLHNMALLKKQYEDTGKTIYINQALDLWPDINQKLDVIYQNRNNGDKIAKWAKWYSPQIRRPNNGFPTIDMLTAIKLNLEAKL</sequence>
<name>A0ABY3A8R0_9FLAO</name>
<protein>
    <submittedName>
        <fullName evidence="2">Glycosyl hydrolase family 115 (Putative glucuronidase)</fullName>
    </submittedName>
</protein>
<dbReference type="EMBL" id="VHIF01000001">
    <property type="protein sequence ID" value="TQO36698.1"/>
    <property type="molecule type" value="Genomic_DNA"/>
</dbReference>
<dbReference type="InterPro" id="IPR031924">
    <property type="entry name" value="GH115"/>
</dbReference>
<evidence type="ECO:0000313" key="2">
    <source>
        <dbReference type="EMBL" id="TQO36698.1"/>
    </source>
</evidence>
<accession>A0ABY3A8R0</accession>
<dbReference type="Pfam" id="PF15979">
    <property type="entry name" value="Glyco_hydro_115"/>
    <property type="match status" value="1"/>
</dbReference>
<dbReference type="Proteomes" id="UP000315363">
    <property type="component" value="Unassembled WGS sequence"/>
</dbReference>
<gene>
    <name evidence="2" type="ORF">GQ41_1278</name>
</gene>
<dbReference type="PANTHER" id="PTHR37842">
    <property type="match status" value="1"/>
</dbReference>
<dbReference type="SUPFAM" id="SSF51445">
    <property type="entry name" value="(Trans)glycosidases"/>
    <property type="match status" value="1"/>
</dbReference>
<keyword evidence="3" id="KW-1185">Reference proteome</keyword>
<dbReference type="Gene3D" id="3.20.20.520">
    <property type="entry name" value="Glycosyl hydrolase family 115"/>
    <property type="match status" value="1"/>
</dbReference>
<dbReference type="InterPro" id="IPR042301">
    <property type="entry name" value="GH115_sf"/>
</dbReference>
<dbReference type="Gene3D" id="3.30.379.10">
    <property type="entry name" value="Chitobiase/beta-hexosaminidase domain 2-like"/>
    <property type="match status" value="1"/>
</dbReference>
<reference evidence="2 3" key="1">
    <citation type="submission" date="2019-06" db="EMBL/GenBank/DDBJ databases">
        <title>A large-scale integrated study on North Sea by COGITO (Coastal Microbe Genomic &amp; Taxonomic Observatory).</title>
        <authorList>
            <person name="Teeling H."/>
        </authorList>
    </citation>
    <scope>NUCLEOTIDE SEQUENCE [LARGE SCALE GENOMIC DNA]</scope>
    <source>
        <strain evidence="2 3">MAR_2009_79</strain>
    </source>
</reference>